<evidence type="ECO:0000313" key="3">
    <source>
        <dbReference type="EMBL" id="ROQ19806.1"/>
    </source>
</evidence>
<dbReference type="OrthoDB" id="4378831at2"/>
<feature type="region of interest" description="Disordered" evidence="1">
    <location>
        <begin position="1"/>
        <end position="24"/>
    </location>
</feature>
<proteinExistence type="predicted"/>
<evidence type="ECO:0000313" key="4">
    <source>
        <dbReference type="Proteomes" id="UP000273643"/>
    </source>
</evidence>
<dbReference type="EMBL" id="RJUK01000001">
    <property type="protein sequence ID" value="ROQ19806.1"/>
    <property type="molecule type" value="Genomic_DNA"/>
</dbReference>
<dbReference type="GO" id="GO:0016787">
    <property type="term" value="F:hydrolase activity"/>
    <property type="evidence" value="ECO:0007669"/>
    <property type="project" value="UniProtKB-KW"/>
</dbReference>
<protein>
    <submittedName>
        <fullName evidence="3">Putative alpha/beta hydrolase family protein DUF2235</fullName>
    </submittedName>
</protein>
<sequence length="440" mass="49351">MTQVGEGVFVPQPPNSGGDEDDEGKKKLSVRLLLFFDGTANNRTNVEERERNTEVYQVLADQWVDLKAYQSYNNGRSNIALLEAQVDDRTPPNGFDYARKLYVEGAGTEDREADHRKGLAMGTGSTGIDAKVTKGIRLAVGNIRELFQNSGEDSTLKKLTIDLFGFSRGAASARYCIHKLMDAGGEPISEQLEVEGFPADKIEINLVGLFDTVSSHGMSFNNDVKALKLDSIRRANRVIQLEASEEYRSNFSLTTIDSAGGKGQRICLPGAHSDVGGGYRSGPEAQIVYRGHQRDRHSDRDWLLAQGWYRPEELRLPTSRNTLSHVIHAERELVKTSYSKIPLELMAEFIQGEGVSMNSKEFSKLIDLSKESEELRQLQARIKAYVVSAGADSRPEHWQRQDPLLYVIRHQYLHLSAHYSSVGMSPRLHEGQRRRKYHEG</sequence>
<gene>
    <name evidence="3" type="ORF">EDC38_0394</name>
</gene>
<reference evidence="3 4" key="1">
    <citation type="submission" date="2018-11" db="EMBL/GenBank/DDBJ databases">
        <title>Genomic Encyclopedia of Type Strains, Phase IV (KMG-IV): sequencing the most valuable type-strain genomes for metagenomic binning, comparative biology and taxonomic classification.</title>
        <authorList>
            <person name="Goeker M."/>
        </authorList>
    </citation>
    <scope>NUCLEOTIDE SEQUENCE [LARGE SCALE GENOMIC DNA]</scope>
    <source>
        <strain evidence="3 4">DSM 16974</strain>
    </source>
</reference>
<dbReference type="Pfam" id="PF09994">
    <property type="entry name" value="T6SS_Tle1-like_cat"/>
    <property type="match status" value="1"/>
</dbReference>
<dbReference type="AlphaFoldDB" id="A0A3N1P4P5"/>
<comment type="caution">
    <text evidence="3">The sequence shown here is derived from an EMBL/GenBank/DDBJ whole genome shotgun (WGS) entry which is preliminary data.</text>
</comment>
<dbReference type="InterPro" id="IPR018712">
    <property type="entry name" value="Tle1-like_cat"/>
</dbReference>
<dbReference type="Proteomes" id="UP000273643">
    <property type="component" value="Unassembled WGS sequence"/>
</dbReference>
<keyword evidence="4" id="KW-1185">Reference proteome</keyword>
<feature type="domain" description="T6SS Phospholipase effector Tle1-like catalytic" evidence="2">
    <location>
        <begin position="195"/>
        <end position="282"/>
    </location>
</feature>
<accession>A0A3N1P4P5</accession>
<organism evidence="3 4">
    <name type="scientific">Marinimicrobium koreense</name>
    <dbReference type="NCBI Taxonomy" id="306545"/>
    <lineage>
        <taxon>Bacteria</taxon>
        <taxon>Pseudomonadati</taxon>
        <taxon>Pseudomonadota</taxon>
        <taxon>Gammaproteobacteria</taxon>
        <taxon>Cellvibrionales</taxon>
        <taxon>Cellvibrionaceae</taxon>
        <taxon>Marinimicrobium</taxon>
    </lineage>
</organism>
<dbReference type="PANTHER" id="PTHR33840">
    <property type="match status" value="1"/>
</dbReference>
<dbReference type="RefSeq" id="WP_123637105.1">
    <property type="nucleotide sequence ID" value="NZ_RJUK01000001.1"/>
</dbReference>
<name>A0A3N1P4P5_9GAMM</name>
<dbReference type="PANTHER" id="PTHR33840:SF1">
    <property type="entry name" value="TLE1 PHOSPHOLIPASE DOMAIN-CONTAINING PROTEIN"/>
    <property type="match status" value="1"/>
</dbReference>
<evidence type="ECO:0000259" key="2">
    <source>
        <dbReference type="Pfam" id="PF09994"/>
    </source>
</evidence>
<evidence type="ECO:0000256" key="1">
    <source>
        <dbReference type="SAM" id="MobiDB-lite"/>
    </source>
</evidence>
<keyword evidence="3" id="KW-0378">Hydrolase</keyword>